<dbReference type="RefSeq" id="WP_005936521.1">
    <property type="nucleotide sequence ID" value="NZ_KB890320.1"/>
</dbReference>
<keyword evidence="3" id="KW-1185">Reference proteome</keyword>
<evidence type="ECO:0000256" key="1">
    <source>
        <dbReference type="SAM" id="Phobius"/>
    </source>
</evidence>
<dbReference type="EMBL" id="AQHY01000006">
    <property type="protein sequence ID" value="EOA58062.1"/>
    <property type="molecule type" value="Genomic_DNA"/>
</dbReference>
<protein>
    <submittedName>
        <fullName evidence="2">Uncharacterized protein</fullName>
    </submittedName>
</protein>
<gene>
    <name evidence="2" type="ORF">HMPREF1534_00440</name>
</gene>
<keyword evidence="1" id="KW-0472">Membrane</keyword>
<dbReference type="eggNOG" id="ENOG502ZENS">
    <property type="taxonomic scope" value="Bacteria"/>
</dbReference>
<dbReference type="PATRIC" id="fig|1121098.3.peg.444"/>
<dbReference type="OrthoDB" id="1024614at2"/>
<feature type="transmembrane region" description="Helical" evidence="1">
    <location>
        <begin position="46"/>
        <end position="62"/>
    </location>
</feature>
<feature type="transmembrane region" description="Helical" evidence="1">
    <location>
        <begin position="74"/>
        <end position="94"/>
    </location>
</feature>
<sequence>MFQLYLLLRLKNFGRIVIELGIFRIVFLTILTVAAIMILFLAENRFAIPVVCVLLLAGYHNVRKDKEFLRTLTPHLSVFLIKEYALIALPFAGIEIIKGQFTDAIGLWLFAVLLPFLKEIKPEHKPVRLPFLYKGSYEYIRMFRQSFWVYILLFLFATAGAVHGNIKINKICLILWGLVQASGYLQTMDNRYLLHFKNFKTLCLFQLKSIAWNVFITSIPFSLALIASTYDQDEILFFLSYYTATLIYAIGIGMLRHIIPSPLLLFIVQLSILMPFYLGSLFVPIILISDIALTALLTCHAHKHLKRLL</sequence>
<name>U6RPU7_9BACT</name>
<evidence type="ECO:0000313" key="3">
    <source>
        <dbReference type="Proteomes" id="UP000017831"/>
    </source>
</evidence>
<feature type="transmembrane region" description="Helical" evidence="1">
    <location>
        <begin position="210"/>
        <end position="228"/>
    </location>
</feature>
<dbReference type="GeneID" id="60063487"/>
<keyword evidence="1" id="KW-1133">Transmembrane helix</keyword>
<accession>U6RPU7</accession>
<feature type="transmembrane region" description="Helical" evidence="1">
    <location>
        <begin position="147"/>
        <end position="166"/>
    </location>
</feature>
<dbReference type="Proteomes" id="UP000017831">
    <property type="component" value="Unassembled WGS sequence"/>
</dbReference>
<feature type="transmembrane region" description="Helical" evidence="1">
    <location>
        <begin position="276"/>
        <end position="299"/>
    </location>
</feature>
<dbReference type="STRING" id="1121098.HMPREF1534_00440"/>
<keyword evidence="1" id="KW-0812">Transmembrane</keyword>
<dbReference type="AlphaFoldDB" id="U6RPU7"/>
<evidence type="ECO:0000313" key="2">
    <source>
        <dbReference type="EMBL" id="EOA58062.1"/>
    </source>
</evidence>
<feature type="transmembrane region" description="Helical" evidence="1">
    <location>
        <begin position="21"/>
        <end position="40"/>
    </location>
</feature>
<comment type="caution">
    <text evidence="2">The sequence shown here is derived from an EMBL/GenBank/DDBJ whole genome shotgun (WGS) entry which is preliminary data.</text>
</comment>
<organism evidence="2 3">
    <name type="scientific">Phocaeicola massiliensis B84634 = Timone 84634 = DSM 17679 = JCM 13223</name>
    <dbReference type="NCBI Taxonomy" id="1121098"/>
    <lineage>
        <taxon>Bacteria</taxon>
        <taxon>Pseudomonadati</taxon>
        <taxon>Bacteroidota</taxon>
        <taxon>Bacteroidia</taxon>
        <taxon>Bacteroidales</taxon>
        <taxon>Bacteroidaceae</taxon>
        <taxon>Phocaeicola</taxon>
    </lineage>
</organism>
<reference evidence="2 3" key="1">
    <citation type="submission" date="2013-04" db="EMBL/GenBank/DDBJ databases">
        <title>The Genome Sequence of Bacteroides massiliensis DSM 17679.</title>
        <authorList>
            <consortium name="The Broad Institute Genomics Platform"/>
            <person name="Earl A."/>
            <person name="Ward D."/>
            <person name="Feldgarden M."/>
            <person name="Gevers D."/>
            <person name="Martens E."/>
            <person name="Fenner L."/>
            <person name="Roux V."/>
            <person name="Mallet M.N."/>
            <person name="Raoult D."/>
            <person name="Walker B."/>
            <person name="Young S."/>
            <person name="Zeng Q."/>
            <person name="Gargeya S."/>
            <person name="Fitzgerald M."/>
            <person name="Haas B."/>
            <person name="Abouelleil A."/>
            <person name="Allen A.W."/>
            <person name="Alvarado L."/>
            <person name="Arachchi H.M."/>
            <person name="Berlin A.M."/>
            <person name="Chapman S.B."/>
            <person name="Gainer-Dewar J."/>
            <person name="Goldberg J."/>
            <person name="Griggs A."/>
            <person name="Gujja S."/>
            <person name="Hansen M."/>
            <person name="Howarth C."/>
            <person name="Imamovic A."/>
            <person name="Ireland A."/>
            <person name="Larimer J."/>
            <person name="McCowan C."/>
            <person name="Murphy C."/>
            <person name="Pearson M."/>
            <person name="Poon T.W."/>
            <person name="Priest M."/>
            <person name="Roberts A."/>
            <person name="Saif S."/>
            <person name="Shea T."/>
            <person name="Sisk P."/>
            <person name="Sykes S."/>
            <person name="Wortman J."/>
            <person name="Nusbaum C."/>
            <person name="Birren B."/>
        </authorList>
    </citation>
    <scope>NUCLEOTIDE SEQUENCE [LARGE SCALE GENOMIC DNA]</scope>
    <source>
        <strain evidence="3">B84634 / Timone 84634 / DSM 17679 / JCM 13223</strain>
    </source>
</reference>
<dbReference type="HOGENOM" id="CLU_899106_0_0_10"/>
<feature type="transmembrane region" description="Helical" evidence="1">
    <location>
        <begin position="235"/>
        <end position="256"/>
    </location>
</feature>
<proteinExistence type="predicted"/>